<feature type="active site" description="Proton donor" evidence="8">
    <location>
        <position position="288"/>
    </location>
</feature>
<comment type="pathway">
    <text evidence="8">Carbohydrate biosynthesis; gluconeogenesis.</text>
</comment>
<name>A0A1S1VAH6_9FIRM</name>
<evidence type="ECO:0000256" key="6">
    <source>
        <dbReference type="ARBA" id="ARBA00023235"/>
    </source>
</evidence>
<dbReference type="GO" id="GO:0006094">
    <property type="term" value="P:gluconeogenesis"/>
    <property type="evidence" value="ECO:0007669"/>
    <property type="project" value="UniProtKB-UniRule"/>
</dbReference>
<evidence type="ECO:0000256" key="4">
    <source>
        <dbReference type="ARBA" id="ARBA00022490"/>
    </source>
</evidence>
<comment type="pathway">
    <text evidence="1 8 9">Carbohydrate degradation; glycolysis; D-glyceraldehyde 3-phosphate and glycerone phosphate from D-glucose: step 2/4.</text>
</comment>
<keyword evidence="6 8" id="KW-0413">Isomerase</keyword>
<dbReference type="FunFam" id="3.40.50.10490:FF:000016">
    <property type="entry name" value="Glucose-6-phosphate isomerase"/>
    <property type="match status" value="1"/>
</dbReference>
<protein>
    <recommendedName>
        <fullName evidence="8">Glucose-6-phosphate isomerase</fullName>
        <shortName evidence="8">GPI</shortName>
        <ecNumber evidence="8">5.3.1.9</ecNumber>
    </recommendedName>
    <alternativeName>
        <fullName evidence="8">Phosphoglucose isomerase</fullName>
        <shortName evidence="8">PGI</shortName>
    </alternativeName>
    <alternativeName>
        <fullName evidence="8">Phosphohexose isomerase</fullName>
        <shortName evidence="8">PHI</shortName>
    </alternativeName>
</protein>
<dbReference type="InterPro" id="IPR046348">
    <property type="entry name" value="SIS_dom_sf"/>
</dbReference>
<dbReference type="PROSITE" id="PS51463">
    <property type="entry name" value="P_GLUCOSE_ISOMERASE_3"/>
    <property type="match status" value="1"/>
</dbReference>
<dbReference type="SUPFAM" id="SSF53697">
    <property type="entry name" value="SIS domain"/>
    <property type="match status" value="1"/>
</dbReference>
<reference evidence="10 11" key="1">
    <citation type="submission" date="2016-09" db="EMBL/GenBank/DDBJ databases">
        <title>Genome sequence of Eubacterium angustum.</title>
        <authorList>
            <person name="Poehlein A."/>
            <person name="Daniel R."/>
        </authorList>
    </citation>
    <scope>NUCLEOTIDE SEQUENCE [LARGE SCALE GENOMIC DNA]</scope>
    <source>
        <strain evidence="10 11">DSM 1989</strain>
    </source>
</reference>
<evidence type="ECO:0000256" key="8">
    <source>
        <dbReference type="HAMAP-Rule" id="MF_00473"/>
    </source>
</evidence>
<dbReference type="UniPathway" id="UPA00138"/>
<organism evidence="10 11">
    <name type="scientific">Andreesenia angusta</name>
    <dbReference type="NCBI Taxonomy" id="39480"/>
    <lineage>
        <taxon>Bacteria</taxon>
        <taxon>Bacillati</taxon>
        <taxon>Bacillota</taxon>
        <taxon>Tissierellia</taxon>
        <taxon>Tissierellales</taxon>
        <taxon>Gottschalkiaceae</taxon>
        <taxon>Andreesenia</taxon>
    </lineage>
</organism>
<dbReference type="InterPro" id="IPR001672">
    <property type="entry name" value="G6P_Isomerase"/>
</dbReference>
<feature type="active site" evidence="8">
    <location>
        <position position="423"/>
    </location>
</feature>
<dbReference type="EMBL" id="MKIE01000001">
    <property type="protein sequence ID" value="OHW63435.1"/>
    <property type="molecule type" value="Genomic_DNA"/>
</dbReference>
<dbReference type="RefSeq" id="WP_245674413.1">
    <property type="nucleotide sequence ID" value="NZ_MKIE01000001.1"/>
</dbReference>
<evidence type="ECO:0000256" key="1">
    <source>
        <dbReference type="ARBA" id="ARBA00004926"/>
    </source>
</evidence>
<dbReference type="AlphaFoldDB" id="A0A1S1VAH6"/>
<accession>A0A1S1VAH6</accession>
<comment type="catalytic activity">
    <reaction evidence="7 8 9">
        <text>alpha-D-glucose 6-phosphate = beta-D-fructose 6-phosphate</text>
        <dbReference type="Rhea" id="RHEA:11816"/>
        <dbReference type="ChEBI" id="CHEBI:57634"/>
        <dbReference type="ChEBI" id="CHEBI:58225"/>
        <dbReference type="EC" id="5.3.1.9"/>
    </reaction>
</comment>
<dbReference type="CDD" id="cd05015">
    <property type="entry name" value="SIS_PGI_1"/>
    <property type="match status" value="1"/>
</dbReference>
<dbReference type="FunFam" id="3.40.50.10490:FF:000015">
    <property type="entry name" value="Glucose-6-phosphate isomerase"/>
    <property type="match status" value="1"/>
</dbReference>
<dbReference type="UniPathway" id="UPA00109">
    <property type="reaction ID" value="UER00181"/>
</dbReference>
<dbReference type="GO" id="GO:0005829">
    <property type="term" value="C:cytosol"/>
    <property type="evidence" value="ECO:0007669"/>
    <property type="project" value="TreeGrafter"/>
</dbReference>
<dbReference type="NCBIfam" id="NF010697">
    <property type="entry name" value="PRK14097.1"/>
    <property type="match status" value="1"/>
</dbReference>
<dbReference type="CDD" id="cd05016">
    <property type="entry name" value="SIS_PGI_2"/>
    <property type="match status" value="1"/>
</dbReference>
<dbReference type="GO" id="GO:0048029">
    <property type="term" value="F:monosaccharide binding"/>
    <property type="evidence" value="ECO:0007669"/>
    <property type="project" value="TreeGrafter"/>
</dbReference>
<dbReference type="PANTHER" id="PTHR11469:SF1">
    <property type="entry name" value="GLUCOSE-6-PHOSPHATE ISOMERASE"/>
    <property type="match status" value="1"/>
</dbReference>
<evidence type="ECO:0000256" key="5">
    <source>
        <dbReference type="ARBA" id="ARBA00023152"/>
    </source>
</evidence>
<comment type="subcellular location">
    <subcellularLocation>
        <location evidence="8">Cytoplasm</location>
    </subcellularLocation>
</comment>
<gene>
    <name evidence="8 10" type="primary">pgi</name>
    <name evidence="10" type="ORF">EUAN_02990</name>
</gene>
<comment type="caution">
    <text evidence="10">The sequence shown here is derived from an EMBL/GenBank/DDBJ whole genome shotgun (WGS) entry which is preliminary data.</text>
</comment>
<dbReference type="EC" id="5.3.1.9" evidence="8"/>
<keyword evidence="3 8" id="KW-0312">Gluconeogenesis</keyword>
<comment type="function">
    <text evidence="8">Catalyzes the reversible isomerization of glucose-6-phosphate to fructose-6-phosphate.</text>
</comment>
<dbReference type="PANTHER" id="PTHR11469">
    <property type="entry name" value="GLUCOSE-6-PHOSPHATE ISOMERASE"/>
    <property type="match status" value="1"/>
</dbReference>
<dbReference type="GO" id="GO:0097367">
    <property type="term" value="F:carbohydrate derivative binding"/>
    <property type="evidence" value="ECO:0007669"/>
    <property type="project" value="InterPro"/>
</dbReference>
<dbReference type="InterPro" id="IPR018189">
    <property type="entry name" value="Phosphoglucose_isomerase_CS"/>
</dbReference>
<dbReference type="GO" id="GO:0006096">
    <property type="term" value="P:glycolytic process"/>
    <property type="evidence" value="ECO:0007669"/>
    <property type="project" value="UniProtKB-UniRule"/>
</dbReference>
<evidence type="ECO:0000313" key="10">
    <source>
        <dbReference type="EMBL" id="OHW63435.1"/>
    </source>
</evidence>
<evidence type="ECO:0000256" key="2">
    <source>
        <dbReference type="ARBA" id="ARBA00006604"/>
    </source>
</evidence>
<keyword evidence="11" id="KW-1185">Reference proteome</keyword>
<evidence type="ECO:0000256" key="9">
    <source>
        <dbReference type="RuleBase" id="RU000612"/>
    </source>
</evidence>
<dbReference type="Proteomes" id="UP000180254">
    <property type="component" value="Unassembled WGS sequence"/>
</dbReference>
<dbReference type="Pfam" id="PF00342">
    <property type="entry name" value="PGI"/>
    <property type="match status" value="1"/>
</dbReference>
<dbReference type="InterPro" id="IPR035476">
    <property type="entry name" value="SIS_PGI_1"/>
</dbReference>
<evidence type="ECO:0000256" key="7">
    <source>
        <dbReference type="ARBA" id="ARBA00029321"/>
    </source>
</evidence>
<dbReference type="InterPro" id="IPR035482">
    <property type="entry name" value="SIS_PGI_2"/>
</dbReference>
<dbReference type="STRING" id="39480.EUAN_02990"/>
<dbReference type="Gene3D" id="3.40.50.10490">
    <property type="entry name" value="Glucose-6-phosphate isomerase like protein, domain 1"/>
    <property type="match status" value="2"/>
</dbReference>
<sequence length="442" mass="50121">MGNNIVFNDKNSLLRDHEIEGMKSQLELVHNELHSKTGKGNDFLGWLDYPSSFDRQEFERVKSAAKKIRKDSEILVVAGIGGSYLGARAVIESLKHSFSELLPREKRNSPHILYVGNNLSSNYIMELLEVIRGREISLNVISKSGKTIETSISFRILREYMEKTYGERARDRIYVTTDRHNSAIGDLAKLEGYQTFTIPGDIGGRYSVFTSVGMLPVAVAGFDVDEIMRGASDAQIEYSEPDIEKNPCYRYAVERNALNRRGKDVEILTIYDPSLQYLAEWWKQLFGESEGKDGKGILPMSLCFTTDLHSMGQYIQDGKKNLFETVINVEKPKKDFYMFADNENLDGLNYLSGKTVDFINKKAMEGTMKAHVDGGVSNLMITIPELNEYYIGKLLYFFQKACAISGYMLGVNPFDQPGVEDYKRNTIELLKADEKKMNLNII</sequence>
<dbReference type="PRINTS" id="PR00662">
    <property type="entry name" value="G6PISOMERASE"/>
</dbReference>
<keyword evidence="5 8" id="KW-0324">Glycolysis</keyword>
<dbReference type="HAMAP" id="MF_00473">
    <property type="entry name" value="G6P_isomerase"/>
    <property type="match status" value="1"/>
</dbReference>
<dbReference type="GO" id="GO:0051156">
    <property type="term" value="P:glucose 6-phosphate metabolic process"/>
    <property type="evidence" value="ECO:0007669"/>
    <property type="project" value="TreeGrafter"/>
</dbReference>
<evidence type="ECO:0000256" key="3">
    <source>
        <dbReference type="ARBA" id="ARBA00022432"/>
    </source>
</evidence>
<comment type="caution">
    <text evidence="8">Lacks conserved residue(s) required for the propagation of feature annotation.</text>
</comment>
<dbReference type="PROSITE" id="PS00174">
    <property type="entry name" value="P_GLUCOSE_ISOMERASE_2"/>
    <property type="match status" value="1"/>
</dbReference>
<keyword evidence="4 8" id="KW-0963">Cytoplasm</keyword>
<comment type="similarity">
    <text evidence="2 8 9">Belongs to the GPI family.</text>
</comment>
<evidence type="ECO:0000313" key="11">
    <source>
        <dbReference type="Proteomes" id="UP000180254"/>
    </source>
</evidence>
<proteinExistence type="inferred from homology"/>
<dbReference type="GO" id="GO:0004347">
    <property type="term" value="F:glucose-6-phosphate isomerase activity"/>
    <property type="evidence" value="ECO:0007669"/>
    <property type="project" value="UniProtKB-UniRule"/>
</dbReference>